<proteinExistence type="predicted"/>
<gene>
    <name evidence="1" type="ORF">AXW67_32270</name>
</gene>
<dbReference type="EMBL" id="LSEF01000122">
    <property type="protein sequence ID" value="OAF06445.1"/>
    <property type="molecule type" value="Genomic_DNA"/>
</dbReference>
<evidence type="ECO:0000313" key="1">
    <source>
        <dbReference type="EMBL" id="OAF06445.1"/>
    </source>
</evidence>
<name>A0A176YI97_9BRAD</name>
<dbReference type="AlphaFoldDB" id="A0A176YI97"/>
<accession>A0A176YI97</accession>
<keyword evidence="2" id="KW-1185">Reference proteome</keyword>
<evidence type="ECO:0000313" key="2">
    <source>
        <dbReference type="Proteomes" id="UP000077173"/>
    </source>
</evidence>
<dbReference type="GeneID" id="32582331"/>
<sequence>MSEIDPHTLEGHLSKLVEDCESLTIVFGVQNACTMYPPYTVGRDFIAGSDHTDHAKARPLVAPFNSIQQIICHPRKSLGDQA</sequence>
<dbReference type="Proteomes" id="UP000077173">
    <property type="component" value="Unassembled WGS sequence"/>
</dbReference>
<reference evidence="1 2" key="1">
    <citation type="submission" date="2016-02" db="EMBL/GenBank/DDBJ databases">
        <title>Draft genome sequence of the strain BR 10247T Bradyrhizobium neotropicale isolated from nodules of Centrolobium paraense.</title>
        <authorList>
            <person name="Simoes-Araujo J.L."/>
            <person name="Barauna A.C."/>
            <person name="Silva K."/>
            <person name="Zilli J.E."/>
        </authorList>
    </citation>
    <scope>NUCLEOTIDE SEQUENCE [LARGE SCALE GENOMIC DNA]</scope>
    <source>
        <strain evidence="1 2">BR 10247</strain>
    </source>
</reference>
<protein>
    <submittedName>
        <fullName evidence="1">Uncharacterized protein</fullName>
    </submittedName>
</protein>
<comment type="caution">
    <text evidence="1">The sequence shown here is derived from an EMBL/GenBank/DDBJ whole genome shotgun (WGS) entry which is preliminary data.</text>
</comment>
<organism evidence="1 2">
    <name type="scientific">Bradyrhizobium neotropicale</name>
    <dbReference type="NCBI Taxonomy" id="1497615"/>
    <lineage>
        <taxon>Bacteria</taxon>
        <taxon>Pseudomonadati</taxon>
        <taxon>Pseudomonadota</taxon>
        <taxon>Alphaproteobacteria</taxon>
        <taxon>Hyphomicrobiales</taxon>
        <taxon>Nitrobacteraceae</taxon>
        <taxon>Bradyrhizobium</taxon>
    </lineage>
</organism>